<keyword evidence="4" id="KW-1185">Reference proteome</keyword>
<dbReference type="InterPro" id="IPR015797">
    <property type="entry name" value="NUDIX_hydrolase-like_dom_sf"/>
</dbReference>
<comment type="caution">
    <text evidence="3">The sequence shown here is derived from an EMBL/GenBank/DDBJ whole genome shotgun (WGS) entry which is preliminary data.</text>
</comment>
<proteinExistence type="predicted"/>
<dbReference type="InterPro" id="IPR000086">
    <property type="entry name" value="NUDIX_hydrolase_dom"/>
</dbReference>
<name>A0ABT9IX22_9BACL</name>
<dbReference type="Gene3D" id="3.90.79.10">
    <property type="entry name" value="Nucleoside Triphosphate Pyrophosphohydrolase"/>
    <property type="match status" value="1"/>
</dbReference>
<dbReference type="EMBL" id="JAVAMP010000002">
    <property type="protein sequence ID" value="MDP5273873.1"/>
    <property type="molecule type" value="Genomic_DNA"/>
</dbReference>
<dbReference type="RefSeq" id="WP_305991170.1">
    <property type="nucleotide sequence ID" value="NZ_JAVAMP010000002.1"/>
</dbReference>
<organism evidence="3 4">
    <name type="scientific">Chengkuizengella axinellae</name>
    <dbReference type="NCBI Taxonomy" id="3064388"/>
    <lineage>
        <taxon>Bacteria</taxon>
        <taxon>Bacillati</taxon>
        <taxon>Bacillota</taxon>
        <taxon>Bacilli</taxon>
        <taxon>Bacillales</taxon>
        <taxon>Paenibacillaceae</taxon>
        <taxon>Chengkuizengella</taxon>
    </lineage>
</organism>
<evidence type="ECO:0000259" key="2">
    <source>
        <dbReference type="PROSITE" id="PS51462"/>
    </source>
</evidence>
<dbReference type="InterPro" id="IPR051325">
    <property type="entry name" value="Nudix_hydrolase_domain"/>
</dbReference>
<dbReference type="PANTHER" id="PTHR21340">
    <property type="entry name" value="DIADENOSINE 5,5-P1,P4-TETRAPHOSPHATE PYROPHOSPHOHYDROLASE MUTT"/>
    <property type="match status" value="1"/>
</dbReference>
<accession>A0ABT9IX22</accession>
<dbReference type="PROSITE" id="PS00893">
    <property type="entry name" value="NUDIX_BOX"/>
    <property type="match status" value="1"/>
</dbReference>
<protein>
    <submittedName>
        <fullName evidence="3">NUDIX domain-containing protein</fullName>
    </submittedName>
</protein>
<sequence>MEKVELVFGEKKTDQTYITRPGAYAIIFNETKNQVMTVQSLKTGNYFLPGGGIENKETPEQCLHREALEEIGCKIELGDFLGSAGNYFYSPTYDTYYFMIGYFYMARIVEKVQESIEPDETYGWMDTSKAKQDLVHAHHRWALKKAMEI</sequence>
<gene>
    <name evidence="3" type="ORF">Q5Y73_07135</name>
</gene>
<dbReference type="CDD" id="cd04684">
    <property type="entry name" value="NUDIX_Hydrolase"/>
    <property type="match status" value="1"/>
</dbReference>
<evidence type="ECO:0000313" key="3">
    <source>
        <dbReference type="EMBL" id="MDP5273873.1"/>
    </source>
</evidence>
<dbReference type="InterPro" id="IPR020084">
    <property type="entry name" value="NUDIX_hydrolase_CS"/>
</dbReference>
<feature type="domain" description="Nudix hydrolase" evidence="2">
    <location>
        <begin position="18"/>
        <end position="148"/>
    </location>
</feature>
<dbReference type="PROSITE" id="PS51462">
    <property type="entry name" value="NUDIX"/>
    <property type="match status" value="1"/>
</dbReference>
<dbReference type="Proteomes" id="UP001231941">
    <property type="component" value="Unassembled WGS sequence"/>
</dbReference>
<evidence type="ECO:0000313" key="4">
    <source>
        <dbReference type="Proteomes" id="UP001231941"/>
    </source>
</evidence>
<dbReference type="Pfam" id="PF00293">
    <property type="entry name" value="NUDIX"/>
    <property type="match status" value="1"/>
</dbReference>
<dbReference type="PANTHER" id="PTHR21340:SF0">
    <property type="entry name" value="BIS(5'-NUCLEOSYL)-TETRAPHOSPHATASE [ASYMMETRICAL]"/>
    <property type="match status" value="1"/>
</dbReference>
<dbReference type="SUPFAM" id="SSF55811">
    <property type="entry name" value="Nudix"/>
    <property type="match status" value="1"/>
</dbReference>
<reference evidence="3 4" key="1">
    <citation type="submission" date="2023-08" db="EMBL/GenBank/DDBJ databases">
        <authorList>
            <person name="Park J.-S."/>
        </authorList>
    </citation>
    <scope>NUCLEOTIDE SEQUENCE [LARGE SCALE GENOMIC DNA]</scope>
    <source>
        <strain evidence="3 4">2205SS18-9</strain>
    </source>
</reference>
<keyword evidence="1" id="KW-0378">Hydrolase</keyword>
<evidence type="ECO:0000256" key="1">
    <source>
        <dbReference type="ARBA" id="ARBA00022801"/>
    </source>
</evidence>